<gene>
    <name evidence="10" type="ORF">SAMN02745243_01862</name>
</gene>
<dbReference type="PANTHER" id="PTHR43390:SF1">
    <property type="entry name" value="CHLOROPLAST PROCESSING PEPTIDASE"/>
    <property type="match status" value="1"/>
</dbReference>
<dbReference type="Pfam" id="PF10502">
    <property type="entry name" value="Peptidase_S26"/>
    <property type="match status" value="1"/>
</dbReference>
<proteinExistence type="inferred from homology"/>
<dbReference type="AlphaFoldDB" id="A0A1M6NNX8"/>
<evidence type="ECO:0000256" key="5">
    <source>
        <dbReference type="ARBA" id="ARBA00022801"/>
    </source>
</evidence>
<feature type="transmembrane region" description="Helical" evidence="7">
    <location>
        <begin position="44"/>
        <end position="66"/>
    </location>
</feature>
<evidence type="ECO:0000256" key="3">
    <source>
        <dbReference type="ARBA" id="ARBA00009370"/>
    </source>
</evidence>
<dbReference type="PANTHER" id="PTHR43390">
    <property type="entry name" value="SIGNAL PEPTIDASE I"/>
    <property type="match status" value="1"/>
</dbReference>
<feature type="active site" evidence="6">
    <location>
        <position position="75"/>
    </location>
</feature>
<dbReference type="InterPro" id="IPR019533">
    <property type="entry name" value="Peptidase_S26"/>
</dbReference>
<dbReference type="RefSeq" id="WP_242945395.1">
    <property type="nucleotide sequence ID" value="NZ_FQZY01000024.1"/>
</dbReference>
<sequence length="213" mass="23716">MGRKDIGFSKSRGKSKITSMPKPKGELRFSKEKTKIQIENGQNIFNWVVQILIVIIIAFVAVWYMGQRINIVDDSMKPVLTNGDVVLANRIIYNASKPKRNDIIVFKPNGNSNANYSVKRIIGLPGEEIEIRDGVVYVNGKKLKESIKTTEITDAGVAGETVKLDGDEYFVLGDNRSGSEDSRMADVGNVKRKDIYGKAWFIVSGADFGFVKH</sequence>
<dbReference type="PRINTS" id="PR00727">
    <property type="entry name" value="LEADERPTASE"/>
</dbReference>
<keyword evidence="7" id="KW-0472">Membrane</keyword>
<feature type="region of interest" description="Disordered" evidence="8">
    <location>
        <begin position="1"/>
        <end position="24"/>
    </location>
</feature>
<comment type="catalytic activity">
    <reaction evidence="1 7">
        <text>Cleavage of hydrophobic, N-terminal signal or leader sequences from secreted and periplasmic proteins.</text>
        <dbReference type="EC" id="3.4.21.89"/>
    </reaction>
</comment>
<dbReference type="EMBL" id="FQZY01000024">
    <property type="protein sequence ID" value="SHJ97390.1"/>
    <property type="molecule type" value="Genomic_DNA"/>
</dbReference>
<evidence type="ECO:0000313" key="11">
    <source>
        <dbReference type="Proteomes" id="UP000184301"/>
    </source>
</evidence>
<reference evidence="10 11" key="1">
    <citation type="submission" date="2016-11" db="EMBL/GenBank/DDBJ databases">
        <authorList>
            <person name="Jaros S."/>
            <person name="Januszkiewicz K."/>
            <person name="Wedrychowicz H."/>
        </authorList>
    </citation>
    <scope>NUCLEOTIDE SEQUENCE [LARGE SCALE GENOMIC DNA]</scope>
    <source>
        <strain evidence="10 11">DSM 15480</strain>
    </source>
</reference>
<accession>A0A1M6NNX8</accession>
<dbReference type="CDD" id="cd06530">
    <property type="entry name" value="S26_SPase_I"/>
    <property type="match status" value="1"/>
</dbReference>
<feature type="domain" description="Peptidase S26" evidence="9">
    <location>
        <begin position="45"/>
        <end position="203"/>
    </location>
</feature>
<dbReference type="Proteomes" id="UP000184301">
    <property type="component" value="Unassembled WGS sequence"/>
</dbReference>
<feature type="active site" evidence="6">
    <location>
        <position position="119"/>
    </location>
</feature>
<keyword evidence="7" id="KW-1133">Transmembrane helix</keyword>
<evidence type="ECO:0000313" key="10">
    <source>
        <dbReference type="EMBL" id="SHJ97390.1"/>
    </source>
</evidence>
<dbReference type="GO" id="GO:0006465">
    <property type="term" value="P:signal peptide processing"/>
    <property type="evidence" value="ECO:0007669"/>
    <property type="project" value="InterPro"/>
</dbReference>
<evidence type="ECO:0000259" key="9">
    <source>
        <dbReference type="Pfam" id="PF10502"/>
    </source>
</evidence>
<organism evidence="10 11">
    <name type="scientific">Hespellia stercorisuis DSM 15480</name>
    <dbReference type="NCBI Taxonomy" id="1121950"/>
    <lineage>
        <taxon>Bacteria</taxon>
        <taxon>Bacillati</taxon>
        <taxon>Bacillota</taxon>
        <taxon>Clostridia</taxon>
        <taxon>Lachnospirales</taxon>
        <taxon>Lachnospiraceae</taxon>
        <taxon>Hespellia</taxon>
    </lineage>
</organism>
<dbReference type="PROSITE" id="PS00760">
    <property type="entry name" value="SPASE_I_2"/>
    <property type="match status" value="1"/>
</dbReference>
<keyword evidence="5 7" id="KW-0378">Hydrolase</keyword>
<evidence type="ECO:0000256" key="8">
    <source>
        <dbReference type="SAM" id="MobiDB-lite"/>
    </source>
</evidence>
<comment type="similarity">
    <text evidence="3 7">Belongs to the peptidase S26 family.</text>
</comment>
<comment type="subcellular location">
    <subcellularLocation>
        <location evidence="2">Cell membrane</location>
        <topology evidence="2">Single-pass type II membrane protein</topology>
    </subcellularLocation>
    <subcellularLocation>
        <location evidence="7">Membrane</location>
        <topology evidence="7">Single-pass type II membrane protein</topology>
    </subcellularLocation>
</comment>
<evidence type="ECO:0000256" key="6">
    <source>
        <dbReference type="PIRSR" id="PIRSR600223-1"/>
    </source>
</evidence>
<dbReference type="GO" id="GO:0005886">
    <property type="term" value="C:plasma membrane"/>
    <property type="evidence" value="ECO:0007669"/>
    <property type="project" value="UniProtKB-SubCell"/>
</dbReference>
<protein>
    <recommendedName>
        <fullName evidence="4 7">Signal peptidase I</fullName>
        <ecNumber evidence="4 7">3.4.21.89</ecNumber>
    </recommendedName>
</protein>
<name>A0A1M6NNX8_9FIRM</name>
<dbReference type="SUPFAM" id="SSF51306">
    <property type="entry name" value="LexA/Signal peptidase"/>
    <property type="match status" value="1"/>
</dbReference>
<dbReference type="GO" id="GO:0009003">
    <property type="term" value="F:signal peptidase activity"/>
    <property type="evidence" value="ECO:0007669"/>
    <property type="project" value="UniProtKB-EC"/>
</dbReference>
<keyword evidence="7" id="KW-0645">Protease</keyword>
<dbReference type="PROSITE" id="PS00761">
    <property type="entry name" value="SPASE_I_3"/>
    <property type="match status" value="1"/>
</dbReference>
<dbReference type="NCBIfam" id="TIGR02227">
    <property type="entry name" value="sigpep_I_bact"/>
    <property type="match status" value="1"/>
</dbReference>
<evidence type="ECO:0000256" key="7">
    <source>
        <dbReference type="RuleBase" id="RU362042"/>
    </source>
</evidence>
<dbReference type="InterPro" id="IPR036286">
    <property type="entry name" value="LexA/Signal_pep-like_sf"/>
</dbReference>
<keyword evidence="7" id="KW-0812">Transmembrane</keyword>
<dbReference type="InterPro" id="IPR000223">
    <property type="entry name" value="Pept_S26A_signal_pept_1"/>
</dbReference>
<dbReference type="EC" id="3.4.21.89" evidence="4 7"/>
<evidence type="ECO:0000256" key="2">
    <source>
        <dbReference type="ARBA" id="ARBA00004401"/>
    </source>
</evidence>
<evidence type="ECO:0000256" key="4">
    <source>
        <dbReference type="ARBA" id="ARBA00013208"/>
    </source>
</evidence>
<keyword evidence="11" id="KW-1185">Reference proteome</keyword>
<dbReference type="STRING" id="1121950.SAMN02745243_01862"/>
<evidence type="ECO:0000256" key="1">
    <source>
        <dbReference type="ARBA" id="ARBA00000677"/>
    </source>
</evidence>
<dbReference type="GO" id="GO:0004252">
    <property type="term" value="F:serine-type endopeptidase activity"/>
    <property type="evidence" value="ECO:0007669"/>
    <property type="project" value="InterPro"/>
</dbReference>
<dbReference type="InterPro" id="IPR019758">
    <property type="entry name" value="Pept_S26A_signal_pept_1_CS"/>
</dbReference>
<dbReference type="InterPro" id="IPR019757">
    <property type="entry name" value="Pept_S26A_signal_pept_1_Lys-AS"/>
</dbReference>
<dbReference type="Gene3D" id="2.10.109.10">
    <property type="entry name" value="Umud Fragment, subunit A"/>
    <property type="match status" value="1"/>
</dbReference>